<dbReference type="SUPFAM" id="SSF82866">
    <property type="entry name" value="Multidrug efflux transporter AcrB transmembrane domain"/>
    <property type="match status" value="1"/>
</dbReference>
<keyword evidence="3 6" id="KW-0812">Transmembrane</keyword>
<proteinExistence type="predicted"/>
<organism evidence="8 9">
    <name type="scientific">Virgisporangium ochraceum</name>
    <dbReference type="NCBI Taxonomy" id="65505"/>
    <lineage>
        <taxon>Bacteria</taxon>
        <taxon>Bacillati</taxon>
        <taxon>Actinomycetota</taxon>
        <taxon>Actinomycetes</taxon>
        <taxon>Micromonosporales</taxon>
        <taxon>Micromonosporaceae</taxon>
        <taxon>Virgisporangium</taxon>
    </lineage>
</organism>
<sequence>MIDAADAVAVRLPWVIAGVVLAAGLFLLSAIREGYRDTGDPDRAVIAGLTATGRVISAAAIIMSVVFISFASIDEVLVKMIGVGLATAVIVDATVIRMVLAPAVMSVLGHRAWWPSRRGTASGSDRNPAPVPAAR</sequence>
<feature type="transmembrane region" description="Helical" evidence="6">
    <location>
        <begin position="51"/>
        <end position="73"/>
    </location>
</feature>
<evidence type="ECO:0000256" key="3">
    <source>
        <dbReference type="ARBA" id="ARBA00022692"/>
    </source>
</evidence>
<feature type="transmembrane region" description="Helical" evidence="6">
    <location>
        <begin position="85"/>
        <end position="108"/>
    </location>
</feature>
<evidence type="ECO:0000256" key="1">
    <source>
        <dbReference type="ARBA" id="ARBA00004651"/>
    </source>
</evidence>
<evidence type="ECO:0000256" key="2">
    <source>
        <dbReference type="ARBA" id="ARBA00022475"/>
    </source>
</evidence>
<keyword evidence="4 6" id="KW-1133">Transmembrane helix</keyword>
<comment type="caution">
    <text evidence="8">The sequence shown here is derived from an EMBL/GenBank/DDBJ whole genome shotgun (WGS) entry which is preliminary data.</text>
</comment>
<evidence type="ECO:0000256" key="4">
    <source>
        <dbReference type="ARBA" id="ARBA00022989"/>
    </source>
</evidence>
<dbReference type="Gene3D" id="1.20.1640.10">
    <property type="entry name" value="Multidrug efflux transporter AcrB transmembrane domain"/>
    <property type="match status" value="1"/>
</dbReference>
<dbReference type="PANTHER" id="PTHR33406">
    <property type="entry name" value="MEMBRANE PROTEIN MJ1562-RELATED"/>
    <property type="match status" value="1"/>
</dbReference>
<evidence type="ECO:0000313" key="9">
    <source>
        <dbReference type="Proteomes" id="UP000635606"/>
    </source>
</evidence>
<dbReference type="RefSeq" id="WP_203928175.1">
    <property type="nucleotide sequence ID" value="NZ_BOPH01000038.1"/>
</dbReference>
<feature type="transmembrane region" description="Helical" evidence="6">
    <location>
        <begin position="12"/>
        <end position="31"/>
    </location>
</feature>
<dbReference type="AlphaFoldDB" id="A0A8J3ZVH4"/>
<dbReference type="Pfam" id="PF03176">
    <property type="entry name" value="MMPL"/>
    <property type="match status" value="1"/>
</dbReference>
<keyword evidence="2" id="KW-1003">Cell membrane</keyword>
<evidence type="ECO:0000256" key="5">
    <source>
        <dbReference type="ARBA" id="ARBA00023136"/>
    </source>
</evidence>
<dbReference type="InterPro" id="IPR004869">
    <property type="entry name" value="MMPL_dom"/>
</dbReference>
<accession>A0A8J3ZVH4</accession>
<keyword evidence="9" id="KW-1185">Reference proteome</keyword>
<feature type="domain" description="Membrane transport protein MMPL" evidence="7">
    <location>
        <begin position="15"/>
        <end position="121"/>
    </location>
</feature>
<dbReference type="Proteomes" id="UP000635606">
    <property type="component" value="Unassembled WGS sequence"/>
</dbReference>
<evidence type="ECO:0000256" key="6">
    <source>
        <dbReference type="SAM" id="Phobius"/>
    </source>
</evidence>
<protein>
    <recommendedName>
        <fullName evidence="7">Membrane transport protein MMPL domain-containing protein</fullName>
    </recommendedName>
</protein>
<dbReference type="GO" id="GO:0005886">
    <property type="term" value="C:plasma membrane"/>
    <property type="evidence" value="ECO:0007669"/>
    <property type="project" value="UniProtKB-SubCell"/>
</dbReference>
<reference evidence="8" key="1">
    <citation type="submission" date="2021-01" db="EMBL/GenBank/DDBJ databases">
        <title>Whole genome shotgun sequence of Virgisporangium ochraceum NBRC 16418.</title>
        <authorList>
            <person name="Komaki H."/>
            <person name="Tamura T."/>
        </authorList>
    </citation>
    <scope>NUCLEOTIDE SEQUENCE</scope>
    <source>
        <strain evidence="8">NBRC 16418</strain>
    </source>
</reference>
<evidence type="ECO:0000313" key="8">
    <source>
        <dbReference type="EMBL" id="GIJ68225.1"/>
    </source>
</evidence>
<evidence type="ECO:0000259" key="7">
    <source>
        <dbReference type="Pfam" id="PF03176"/>
    </source>
</evidence>
<comment type="subcellular location">
    <subcellularLocation>
        <location evidence="1">Cell membrane</location>
        <topology evidence="1">Multi-pass membrane protein</topology>
    </subcellularLocation>
</comment>
<gene>
    <name evidence="8" type="ORF">Voc01_031420</name>
</gene>
<dbReference type="InterPro" id="IPR050545">
    <property type="entry name" value="Mycobact_MmpL"/>
</dbReference>
<name>A0A8J3ZVH4_9ACTN</name>
<keyword evidence="5 6" id="KW-0472">Membrane</keyword>
<dbReference type="PANTHER" id="PTHR33406:SF13">
    <property type="entry name" value="MEMBRANE PROTEIN YDFJ"/>
    <property type="match status" value="1"/>
</dbReference>
<dbReference type="EMBL" id="BOPH01000038">
    <property type="protein sequence ID" value="GIJ68225.1"/>
    <property type="molecule type" value="Genomic_DNA"/>
</dbReference>